<dbReference type="EMBL" id="JANBOI010000728">
    <property type="protein sequence ID" value="KAJ1728848.1"/>
    <property type="molecule type" value="Genomic_DNA"/>
</dbReference>
<keyword evidence="3" id="KW-1185">Reference proteome</keyword>
<proteinExistence type="predicted"/>
<feature type="compositionally biased region" description="Low complexity" evidence="1">
    <location>
        <begin position="114"/>
        <end position="125"/>
    </location>
</feature>
<reference evidence="2" key="1">
    <citation type="submission" date="2022-07" db="EMBL/GenBank/DDBJ databases">
        <title>Phylogenomic reconstructions and comparative analyses of Kickxellomycotina fungi.</title>
        <authorList>
            <person name="Reynolds N.K."/>
            <person name="Stajich J.E."/>
            <person name="Barry K."/>
            <person name="Grigoriev I.V."/>
            <person name="Crous P."/>
            <person name="Smith M.E."/>
        </authorList>
    </citation>
    <scope>NUCLEOTIDE SEQUENCE</scope>
    <source>
        <strain evidence="2">BCRC 34381</strain>
    </source>
</reference>
<organism evidence="2 3">
    <name type="scientific">Coemansia biformis</name>
    <dbReference type="NCBI Taxonomy" id="1286918"/>
    <lineage>
        <taxon>Eukaryota</taxon>
        <taxon>Fungi</taxon>
        <taxon>Fungi incertae sedis</taxon>
        <taxon>Zoopagomycota</taxon>
        <taxon>Kickxellomycotina</taxon>
        <taxon>Kickxellomycetes</taxon>
        <taxon>Kickxellales</taxon>
        <taxon>Kickxellaceae</taxon>
        <taxon>Coemansia</taxon>
    </lineage>
</organism>
<dbReference type="AlphaFoldDB" id="A0A9W8CY91"/>
<gene>
    <name evidence="2" type="ORF">LPJ61_003820</name>
</gene>
<feature type="compositionally biased region" description="Low complexity" evidence="1">
    <location>
        <begin position="220"/>
        <end position="235"/>
    </location>
</feature>
<comment type="caution">
    <text evidence="2">The sequence shown here is derived from an EMBL/GenBank/DDBJ whole genome shotgun (WGS) entry which is preliminary data.</text>
</comment>
<name>A0A9W8CY91_9FUNG</name>
<dbReference type="OrthoDB" id="526653at2759"/>
<accession>A0A9W8CY91</accession>
<evidence type="ECO:0000256" key="1">
    <source>
        <dbReference type="SAM" id="MobiDB-lite"/>
    </source>
</evidence>
<feature type="non-terminal residue" evidence="2">
    <location>
        <position position="1"/>
    </location>
</feature>
<protein>
    <submittedName>
        <fullName evidence="2">Uncharacterized protein</fullName>
    </submittedName>
</protein>
<dbReference type="Proteomes" id="UP001143981">
    <property type="component" value="Unassembled WGS sequence"/>
</dbReference>
<feature type="region of interest" description="Disordered" evidence="1">
    <location>
        <begin position="179"/>
        <end position="262"/>
    </location>
</feature>
<evidence type="ECO:0000313" key="3">
    <source>
        <dbReference type="Proteomes" id="UP001143981"/>
    </source>
</evidence>
<sequence>GAEVIYDRVVEPCLVRNEETLDGYLQHARAAAHRSTEAASLSAYDRWAGYMQRAIRQYTNAASPAATPAAPAAEGRAGHVAGGGGGHPGLTDLLKALSQRIPQAAAEVADEPTGAPGSAESPGAQSGAGGGSALATMLMSWAIPFSHSVAGGGMPDEQRLLDIRSRRLQLQEMVSQLEHSERTLLANKRPPSAPESPRHAGAHTDASEFEDDAVMVNEPAGASSSGSGVAIGSSKDASKDAPGPKKPSPAGAASPSSRRWFW</sequence>
<feature type="region of interest" description="Disordered" evidence="1">
    <location>
        <begin position="102"/>
        <end position="131"/>
    </location>
</feature>
<evidence type="ECO:0000313" key="2">
    <source>
        <dbReference type="EMBL" id="KAJ1728848.1"/>
    </source>
</evidence>
<feature type="compositionally biased region" description="Low complexity" evidence="1">
    <location>
        <begin position="248"/>
        <end position="262"/>
    </location>
</feature>